<dbReference type="GO" id="GO:0046872">
    <property type="term" value="F:metal ion binding"/>
    <property type="evidence" value="ECO:0007669"/>
    <property type="project" value="InterPro"/>
</dbReference>
<feature type="domain" description="ATP-grasp" evidence="5">
    <location>
        <begin position="135"/>
        <end position="341"/>
    </location>
</feature>
<proteinExistence type="predicted"/>
<evidence type="ECO:0000256" key="3">
    <source>
        <dbReference type="ARBA" id="ARBA00022840"/>
    </source>
</evidence>
<dbReference type="PANTHER" id="PTHR43585">
    <property type="entry name" value="FUMIPYRROLE BIOSYNTHESIS PROTEIN C"/>
    <property type="match status" value="1"/>
</dbReference>
<protein>
    <recommendedName>
        <fullName evidence="5">ATP-grasp domain-containing protein</fullName>
    </recommendedName>
</protein>
<dbReference type="GO" id="GO:0016874">
    <property type="term" value="F:ligase activity"/>
    <property type="evidence" value="ECO:0007669"/>
    <property type="project" value="UniProtKB-KW"/>
</dbReference>
<gene>
    <name evidence="6" type="ORF">PGLA2088_LOCUS23190</name>
</gene>
<dbReference type="InterPro" id="IPR052032">
    <property type="entry name" value="ATP-dep_AA_Ligase"/>
</dbReference>
<dbReference type="SUPFAM" id="SSF56059">
    <property type="entry name" value="Glutathione synthetase ATP-binding domain-like"/>
    <property type="match status" value="1"/>
</dbReference>
<dbReference type="AlphaFoldDB" id="A0A813JL67"/>
<accession>A0A813JL67</accession>
<organism evidence="6 7">
    <name type="scientific">Polarella glacialis</name>
    <name type="common">Dinoflagellate</name>
    <dbReference type="NCBI Taxonomy" id="89957"/>
    <lineage>
        <taxon>Eukaryota</taxon>
        <taxon>Sar</taxon>
        <taxon>Alveolata</taxon>
        <taxon>Dinophyceae</taxon>
        <taxon>Suessiales</taxon>
        <taxon>Suessiaceae</taxon>
        <taxon>Polarella</taxon>
    </lineage>
</organism>
<evidence type="ECO:0000313" key="7">
    <source>
        <dbReference type="Proteomes" id="UP000626109"/>
    </source>
</evidence>
<evidence type="ECO:0000313" key="6">
    <source>
        <dbReference type="EMBL" id="CAE8682928.1"/>
    </source>
</evidence>
<reference evidence="6" key="1">
    <citation type="submission" date="2021-02" db="EMBL/GenBank/DDBJ databases">
        <authorList>
            <person name="Dougan E. K."/>
            <person name="Rhodes N."/>
            <person name="Thang M."/>
            <person name="Chan C."/>
        </authorList>
    </citation>
    <scope>NUCLEOTIDE SEQUENCE</scope>
</reference>
<dbReference type="GO" id="GO:0005524">
    <property type="term" value="F:ATP binding"/>
    <property type="evidence" value="ECO:0007669"/>
    <property type="project" value="UniProtKB-UniRule"/>
</dbReference>
<sequence>MTLDRGLPQSGTEGCLLLVLPGGFGREPVLRRIVAEVGPVVVLVDRSFAESSKWARPLATGWIEWDSQGGDSSKACWLALSSWLNQPDAPKILGCTTYDEWGIETCAYLCEAGRLGLPYTSLDTVLRIRDKVSFRQLCIEAGLPAPRVARIFDSKEMRRVLDESTWSFPVVLKPAKGAGSYYIRKADSEAELLEAFDVLDERSQRERKLQDSDLSAGWCLEEFFQGSEVDIDGWAVNGEVEWMLVSDNKPCLPESCSETGGIYPSQLSQQAREALEDLTRRVVRATTGLHSCFHFEALVDVETMQIMPIEMNCRVGGAECPVCVEAVTGVCLPIAAACIALGRPDVMQQASSQCKAVVVASINVHGQHSGVVKSCSGTEELEAAPAYLGGQFYAKVGSPYVPNAGSMSTLCWLAASGACAQDAEDNLARCVEMCRLEVEPLTIP</sequence>
<dbReference type="Gene3D" id="3.30.470.20">
    <property type="entry name" value="ATP-grasp fold, B domain"/>
    <property type="match status" value="1"/>
</dbReference>
<keyword evidence="2 4" id="KW-0547">Nucleotide-binding</keyword>
<dbReference type="Pfam" id="PF13535">
    <property type="entry name" value="ATP-grasp_4"/>
    <property type="match status" value="1"/>
</dbReference>
<dbReference type="PROSITE" id="PS50975">
    <property type="entry name" value="ATP_GRASP"/>
    <property type="match status" value="1"/>
</dbReference>
<dbReference type="EMBL" id="CAJNNW010026131">
    <property type="protein sequence ID" value="CAE8682928.1"/>
    <property type="molecule type" value="Genomic_DNA"/>
</dbReference>
<evidence type="ECO:0000259" key="5">
    <source>
        <dbReference type="PROSITE" id="PS50975"/>
    </source>
</evidence>
<name>A0A813JL67_POLGL</name>
<dbReference type="InterPro" id="IPR011761">
    <property type="entry name" value="ATP-grasp"/>
</dbReference>
<evidence type="ECO:0000256" key="1">
    <source>
        <dbReference type="ARBA" id="ARBA00022598"/>
    </source>
</evidence>
<evidence type="ECO:0000256" key="2">
    <source>
        <dbReference type="ARBA" id="ARBA00022741"/>
    </source>
</evidence>
<dbReference type="PANTHER" id="PTHR43585:SF2">
    <property type="entry name" value="ATP-GRASP ENZYME FSQD"/>
    <property type="match status" value="1"/>
</dbReference>
<dbReference type="Proteomes" id="UP000626109">
    <property type="component" value="Unassembled WGS sequence"/>
</dbReference>
<evidence type="ECO:0000256" key="4">
    <source>
        <dbReference type="PROSITE-ProRule" id="PRU00409"/>
    </source>
</evidence>
<keyword evidence="3 4" id="KW-0067">ATP-binding</keyword>
<comment type="caution">
    <text evidence="6">The sequence shown here is derived from an EMBL/GenBank/DDBJ whole genome shotgun (WGS) entry which is preliminary data.</text>
</comment>
<keyword evidence="1" id="KW-0436">Ligase</keyword>